<dbReference type="PANTHER" id="PTHR35023:SF1">
    <property type="entry name" value="MG-PROTOPORPHYRIN IX CHELATASE"/>
    <property type="match status" value="1"/>
</dbReference>
<dbReference type="InterPro" id="IPR003593">
    <property type="entry name" value="AAA+_ATPase"/>
</dbReference>
<dbReference type="SUPFAM" id="SSF52540">
    <property type="entry name" value="P-loop containing nucleoside triphosphate hydrolases"/>
    <property type="match status" value="1"/>
</dbReference>
<dbReference type="PANTHER" id="PTHR35023">
    <property type="entry name" value="CHELATASE-RELATED"/>
    <property type="match status" value="1"/>
</dbReference>
<dbReference type="CDD" id="cd00009">
    <property type="entry name" value="AAA"/>
    <property type="match status" value="1"/>
</dbReference>
<dbReference type="InterPro" id="IPR052989">
    <property type="entry name" value="Mg-chelatase_DI-like"/>
</dbReference>
<name>A0ABR4WXR5_9GAMM</name>
<accession>A0ABR4WXR5</accession>
<dbReference type="InterPro" id="IPR027417">
    <property type="entry name" value="P-loop_NTPase"/>
</dbReference>
<feature type="domain" description="AAA+ ATPase" evidence="1">
    <location>
        <begin position="30"/>
        <end position="171"/>
    </location>
</feature>
<comment type="caution">
    <text evidence="2">The sequence shown here is derived from an EMBL/GenBank/DDBJ whole genome shotgun (WGS) entry which is preliminary data.</text>
</comment>
<dbReference type="InterPro" id="IPR011704">
    <property type="entry name" value="ATPase_dyneun-rel_AAA"/>
</dbReference>
<sequence>MSAVPEFPFVAVVGQPALKTALLLSVVDPRLGGVLISGPKGSAKSTLARALAEILPRDAEGRRPSLVTLPLGASEERLTGSLDLQRVLADGEARFQEGLLARAHGGLLYVDEVNLLPDALVDLLLDVAASGVNRVERDGLSHAHAARFSLIGTMNPDEGELRPQLLDRFGLCVEQAASPGVAERVAILRQREAFDRDPRAFVDAHEAEQAALTRRLAEARE</sequence>
<dbReference type="EMBL" id="JOKD01000002">
    <property type="protein sequence ID" value="KGE79530.1"/>
    <property type="molecule type" value="Genomic_DNA"/>
</dbReference>
<feature type="non-terminal residue" evidence="2">
    <location>
        <position position="221"/>
    </location>
</feature>
<organism evidence="2 3">
    <name type="scientific">Halomonas salina</name>
    <dbReference type="NCBI Taxonomy" id="42565"/>
    <lineage>
        <taxon>Bacteria</taxon>
        <taxon>Pseudomonadati</taxon>
        <taxon>Pseudomonadota</taxon>
        <taxon>Gammaproteobacteria</taxon>
        <taxon>Oceanospirillales</taxon>
        <taxon>Halomonadaceae</taxon>
        <taxon>Halomonas</taxon>
    </lineage>
</organism>
<dbReference type="SMART" id="SM00382">
    <property type="entry name" value="AAA"/>
    <property type="match status" value="1"/>
</dbReference>
<dbReference type="Gene3D" id="3.40.50.300">
    <property type="entry name" value="P-loop containing nucleotide triphosphate hydrolases"/>
    <property type="match status" value="1"/>
</dbReference>
<dbReference type="Pfam" id="PF07728">
    <property type="entry name" value="AAA_5"/>
    <property type="match status" value="1"/>
</dbReference>
<dbReference type="Proteomes" id="UP000029721">
    <property type="component" value="Unassembled WGS sequence"/>
</dbReference>
<gene>
    <name evidence="2" type="ORF">FP66_04140</name>
</gene>
<dbReference type="RefSeq" id="WP_035592507.1">
    <property type="nucleotide sequence ID" value="NZ_JOKD01000002.1"/>
</dbReference>
<evidence type="ECO:0000259" key="1">
    <source>
        <dbReference type="SMART" id="SM00382"/>
    </source>
</evidence>
<evidence type="ECO:0000313" key="2">
    <source>
        <dbReference type="EMBL" id="KGE79530.1"/>
    </source>
</evidence>
<proteinExistence type="predicted"/>
<reference evidence="2 3" key="1">
    <citation type="submission" date="2014-06" db="EMBL/GenBank/DDBJ databases">
        <title>Draft genome sequence of an extremely salt tolerant bacteria Halomonas salina/CIFRI 1.</title>
        <authorList>
            <person name="Behera B.D."/>
            <person name="Meena D.K."/>
            <person name="Das P."/>
            <person name="Maharana J."/>
            <person name="Paria P."/>
            <person name="Sharma A.P."/>
            <person name="Shamsudheen K.V."/>
            <person name="Rijit J."/>
            <person name="Dixit V."/>
            <person name="Verma A."/>
            <person name="Scaria V."/>
            <person name="Sivasubbu S."/>
        </authorList>
    </citation>
    <scope>NUCLEOTIDE SEQUENCE [LARGE SCALE GENOMIC DNA]</scope>
    <source>
        <strain evidence="2 3">CIFRI 1</strain>
    </source>
</reference>
<protein>
    <recommendedName>
        <fullName evidence="1">AAA+ ATPase domain-containing protein</fullName>
    </recommendedName>
</protein>
<keyword evidence="3" id="KW-1185">Reference proteome</keyword>
<evidence type="ECO:0000313" key="3">
    <source>
        <dbReference type="Proteomes" id="UP000029721"/>
    </source>
</evidence>